<dbReference type="PANTHER" id="PTHR31286">
    <property type="entry name" value="GLYCINE-RICH CELL WALL STRUCTURAL PROTEIN 1.8-LIKE"/>
    <property type="match status" value="1"/>
</dbReference>
<dbReference type="InterPro" id="IPR040256">
    <property type="entry name" value="At4g02000-like"/>
</dbReference>
<dbReference type="Pfam" id="PF14111">
    <property type="entry name" value="DUF4283"/>
    <property type="match status" value="1"/>
</dbReference>
<feature type="domain" description="DUF4283" evidence="2">
    <location>
        <begin position="46"/>
        <end position="121"/>
    </location>
</feature>
<evidence type="ECO:0000313" key="4">
    <source>
        <dbReference type="Proteomes" id="UP000243459"/>
    </source>
</evidence>
<reference evidence="4" key="1">
    <citation type="journal article" date="2017" name="Nat. Commun.">
        <title>The asparagus genome sheds light on the origin and evolution of a young Y chromosome.</title>
        <authorList>
            <person name="Harkess A."/>
            <person name="Zhou J."/>
            <person name="Xu C."/>
            <person name="Bowers J.E."/>
            <person name="Van der Hulst R."/>
            <person name="Ayyampalayam S."/>
            <person name="Mercati F."/>
            <person name="Riccardi P."/>
            <person name="McKain M.R."/>
            <person name="Kakrana A."/>
            <person name="Tang H."/>
            <person name="Ray J."/>
            <person name="Groenendijk J."/>
            <person name="Arikit S."/>
            <person name="Mathioni S.M."/>
            <person name="Nakano M."/>
            <person name="Shan H."/>
            <person name="Telgmann-Rauber A."/>
            <person name="Kanno A."/>
            <person name="Yue Z."/>
            <person name="Chen H."/>
            <person name="Li W."/>
            <person name="Chen Y."/>
            <person name="Xu X."/>
            <person name="Zhang Y."/>
            <person name="Luo S."/>
            <person name="Chen H."/>
            <person name="Gao J."/>
            <person name="Mao Z."/>
            <person name="Pires J.C."/>
            <person name="Luo M."/>
            <person name="Kudrna D."/>
            <person name="Wing R.A."/>
            <person name="Meyers B.C."/>
            <person name="Yi K."/>
            <person name="Kong H."/>
            <person name="Lavrijsen P."/>
            <person name="Sunseri F."/>
            <person name="Falavigna A."/>
            <person name="Ye Y."/>
            <person name="Leebens-Mack J.H."/>
            <person name="Chen G."/>
        </authorList>
    </citation>
    <scope>NUCLEOTIDE SEQUENCE [LARGE SCALE GENOMIC DNA]</scope>
    <source>
        <strain evidence="4">cv. DH0086</strain>
    </source>
</reference>
<dbReference type="OMA" id="VEAHAMM"/>
<evidence type="ECO:0000259" key="2">
    <source>
        <dbReference type="Pfam" id="PF14111"/>
    </source>
</evidence>
<keyword evidence="4" id="KW-1185">Reference proteome</keyword>
<dbReference type="EMBL" id="CM007381">
    <property type="protein sequence ID" value="ONK81999.1"/>
    <property type="molecule type" value="Genomic_DNA"/>
</dbReference>
<protein>
    <recommendedName>
        <fullName evidence="2">DUF4283 domain-containing protein</fullName>
    </recommendedName>
</protein>
<dbReference type="Gramene" id="ONK81999">
    <property type="protein sequence ID" value="ONK81999"/>
    <property type="gene ID" value="A4U43_C01F35070"/>
</dbReference>
<sequence>MSLPTPKKQTASALMSRTTPKKQTASALMSRTDPIQIPESVLLKGEDLSLYLVFKIIAEEATSLSELQRELPVLWKCACVISGYCGDDDVFFAKFEAKSEVDRVVEGAPWVLRDNLVSVQRCRPCRPPRAYPFFTSPFYARMHNLPKHTSPSPELLASLNRVFGNTVSSLEEIHDGSDRCVRVRVDIDVSKPLVWSLPFCGVMLPVSYENLPKYCIFCGLIGHEARNGRCRYFKVTEPQCKRSLRHLKGEGEFHSRWKQGRSKA</sequence>
<feature type="compositionally biased region" description="Polar residues" evidence="1">
    <location>
        <begin position="7"/>
        <end position="29"/>
    </location>
</feature>
<dbReference type="PANTHER" id="PTHR31286:SF167">
    <property type="entry name" value="OS09G0268800 PROTEIN"/>
    <property type="match status" value="1"/>
</dbReference>
<dbReference type="AlphaFoldDB" id="A0A5P1FX26"/>
<evidence type="ECO:0000313" key="3">
    <source>
        <dbReference type="EMBL" id="ONK81999.1"/>
    </source>
</evidence>
<feature type="region of interest" description="Disordered" evidence="1">
    <location>
        <begin position="1"/>
        <end position="29"/>
    </location>
</feature>
<name>A0A5P1FX26_ASPOF</name>
<accession>A0A5P1FX26</accession>
<dbReference type="InterPro" id="IPR025558">
    <property type="entry name" value="DUF4283"/>
</dbReference>
<organism evidence="3 4">
    <name type="scientific">Asparagus officinalis</name>
    <name type="common">Garden asparagus</name>
    <dbReference type="NCBI Taxonomy" id="4686"/>
    <lineage>
        <taxon>Eukaryota</taxon>
        <taxon>Viridiplantae</taxon>
        <taxon>Streptophyta</taxon>
        <taxon>Embryophyta</taxon>
        <taxon>Tracheophyta</taxon>
        <taxon>Spermatophyta</taxon>
        <taxon>Magnoliopsida</taxon>
        <taxon>Liliopsida</taxon>
        <taxon>Asparagales</taxon>
        <taxon>Asparagaceae</taxon>
        <taxon>Asparagoideae</taxon>
        <taxon>Asparagus</taxon>
    </lineage>
</organism>
<gene>
    <name evidence="3" type="ORF">A4U43_C01F35070</name>
</gene>
<proteinExistence type="predicted"/>
<dbReference type="Proteomes" id="UP000243459">
    <property type="component" value="Chromosome 1"/>
</dbReference>
<evidence type="ECO:0000256" key="1">
    <source>
        <dbReference type="SAM" id="MobiDB-lite"/>
    </source>
</evidence>